<dbReference type="InterPro" id="IPR011008">
    <property type="entry name" value="Dimeric_a/b-barrel"/>
</dbReference>
<evidence type="ECO:0008006" key="2">
    <source>
        <dbReference type="Google" id="ProtNLM"/>
    </source>
</evidence>
<sequence length="97" mass="10931">MSGPIVEIRDYTIEAEWLEAYRQWAEEIAAPWLKANLDVIDFWMDCGIDADVGGSAPNVSPNGQPNVCWIIRWASKEDRDKGFAAFGSSPEWQAIWA</sequence>
<dbReference type="SUPFAM" id="SSF54909">
    <property type="entry name" value="Dimeric alpha+beta barrel"/>
    <property type="match status" value="1"/>
</dbReference>
<gene>
    <name evidence="1" type="ORF">METZ01_LOCUS292493</name>
</gene>
<dbReference type="Gene3D" id="3.30.70.100">
    <property type="match status" value="1"/>
</dbReference>
<evidence type="ECO:0000313" key="1">
    <source>
        <dbReference type="EMBL" id="SVC39639.1"/>
    </source>
</evidence>
<feature type="non-terminal residue" evidence="1">
    <location>
        <position position="97"/>
    </location>
</feature>
<dbReference type="EMBL" id="UINC01088958">
    <property type="protein sequence ID" value="SVC39639.1"/>
    <property type="molecule type" value="Genomic_DNA"/>
</dbReference>
<name>A0A382LSE1_9ZZZZ</name>
<protein>
    <recommendedName>
        <fullName evidence="2">NIPSNAP domain-containing protein</fullName>
    </recommendedName>
</protein>
<accession>A0A382LSE1</accession>
<reference evidence="1" key="1">
    <citation type="submission" date="2018-05" db="EMBL/GenBank/DDBJ databases">
        <authorList>
            <person name="Lanie J.A."/>
            <person name="Ng W.-L."/>
            <person name="Kazmierczak K.M."/>
            <person name="Andrzejewski T.M."/>
            <person name="Davidsen T.M."/>
            <person name="Wayne K.J."/>
            <person name="Tettelin H."/>
            <person name="Glass J.I."/>
            <person name="Rusch D."/>
            <person name="Podicherti R."/>
            <person name="Tsui H.-C.T."/>
            <person name="Winkler M.E."/>
        </authorList>
    </citation>
    <scope>NUCLEOTIDE SEQUENCE</scope>
</reference>
<dbReference type="AlphaFoldDB" id="A0A382LSE1"/>
<organism evidence="1">
    <name type="scientific">marine metagenome</name>
    <dbReference type="NCBI Taxonomy" id="408172"/>
    <lineage>
        <taxon>unclassified sequences</taxon>
        <taxon>metagenomes</taxon>
        <taxon>ecological metagenomes</taxon>
    </lineage>
</organism>
<proteinExistence type="predicted"/>